<gene>
    <name evidence="2" type="ORF">SAPIO_CDS4592</name>
</gene>
<protein>
    <submittedName>
        <fullName evidence="2">Demethylmenaquinone methyltransferase</fullName>
        <ecNumber evidence="2">2.1.1.163</ecNumber>
    </submittedName>
</protein>
<keyword evidence="3" id="KW-1185">Reference proteome</keyword>
<evidence type="ECO:0000256" key="1">
    <source>
        <dbReference type="ARBA" id="ARBA00038158"/>
    </source>
</evidence>
<dbReference type="Proteomes" id="UP000028545">
    <property type="component" value="Unassembled WGS sequence"/>
</dbReference>
<name>A0A084G7V7_PSEDA</name>
<dbReference type="PANTHER" id="PTHR43591:SF31">
    <property type="entry name" value="LAEA-LIKE, PUTATIVE (AFU_ORTHOLOGUE AFUA_8G01930)-RELATED"/>
    <property type="match status" value="1"/>
</dbReference>
<dbReference type="PANTHER" id="PTHR43591">
    <property type="entry name" value="METHYLTRANSFERASE"/>
    <property type="match status" value="1"/>
</dbReference>
<dbReference type="CDD" id="cd02440">
    <property type="entry name" value="AdoMet_MTases"/>
    <property type="match status" value="1"/>
</dbReference>
<dbReference type="AlphaFoldDB" id="A0A084G7V7"/>
<keyword evidence="2" id="KW-0808">Transferase</keyword>
<dbReference type="VEuPathDB" id="FungiDB:SAPIO_CDS4592"/>
<dbReference type="GeneID" id="27723664"/>
<proteinExistence type="inferred from homology"/>
<organism evidence="2 3">
    <name type="scientific">Pseudallescheria apiosperma</name>
    <name type="common">Scedosporium apiospermum</name>
    <dbReference type="NCBI Taxonomy" id="563466"/>
    <lineage>
        <taxon>Eukaryota</taxon>
        <taxon>Fungi</taxon>
        <taxon>Dikarya</taxon>
        <taxon>Ascomycota</taxon>
        <taxon>Pezizomycotina</taxon>
        <taxon>Sordariomycetes</taxon>
        <taxon>Hypocreomycetidae</taxon>
        <taxon>Microascales</taxon>
        <taxon>Microascaceae</taxon>
        <taxon>Scedosporium</taxon>
    </lineage>
</organism>
<dbReference type="GO" id="GO:0043770">
    <property type="term" value="F:demethylmenaquinone methyltransferase activity"/>
    <property type="evidence" value="ECO:0007669"/>
    <property type="project" value="UniProtKB-EC"/>
</dbReference>
<evidence type="ECO:0000313" key="3">
    <source>
        <dbReference type="Proteomes" id="UP000028545"/>
    </source>
</evidence>
<dbReference type="Pfam" id="PF13489">
    <property type="entry name" value="Methyltransf_23"/>
    <property type="match status" value="1"/>
</dbReference>
<dbReference type="EMBL" id="JOWA01000093">
    <property type="protein sequence ID" value="KEZ43419.1"/>
    <property type="molecule type" value="Genomic_DNA"/>
</dbReference>
<reference evidence="2 3" key="1">
    <citation type="journal article" date="2014" name="Genome Announc.">
        <title>Draft genome sequence of the pathogenic fungus Scedosporium apiospermum.</title>
        <authorList>
            <person name="Vandeputte P."/>
            <person name="Ghamrawi S."/>
            <person name="Rechenmann M."/>
            <person name="Iltis A."/>
            <person name="Giraud S."/>
            <person name="Fleury M."/>
            <person name="Thornton C."/>
            <person name="Delhaes L."/>
            <person name="Meyer W."/>
            <person name="Papon N."/>
            <person name="Bouchara J.P."/>
        </authorList>
    </citation>
    <scope>NUCLEOTIDE SEQUENCE [LARGE SCALE GENOMIC DNA]</scope>
    <source>
        <strain evidence="2 3">IHEM 14462</strain>
    </source>
</reference>
<comment type="similarity">
    <text evidence="1">Belongs to the methyltransferase superfamily. LaeA methyltransferase family.</text>
</comment>
<dbReference type="HOGENOM" id="CLU_010595_7_1_1"/>
<comment type="caution">
    <text evidence="2">The sequence shown here is derived from an EMBL/GenBank/DDBJ whole genome shotgun (WGS) entry which is preliminary data.</text>
</comment>
<dbReference type="GO" id="GO:0032259">
    <property type="term" value="P:methylation"/>
    <property type="evidence" value="ECO:0007669"/>
    <property type="project" value="UniProtKB-KW"/>
</dbReference>
<accession>A0A084G7V7</accession>
<dbReference type="OMA" id="ETEWSYS"/>
<dbReference type="InterPro" id="IPR029063">
    <property type="entry name" value="SAM-dependent_MTases_sf"/>
</dbReference>
<sequence length="343" mass="38370">MCEETETTSPTNTQLQAALAANPLQADDAIRDDDSAYSVSADSASFRTSLASSVLNYKYENGRRYHAFREGSYLVPNDEEEQDRMDLVHHLYCMVLKGELFFSPLESDPQRVLDLGTGTGVWAMDFADQYPSAEVIGTDLSPIQPGWTPPNCFFEVDDFESEWPYQKPFDFIHGRELEGCIADGGKLFRQAFQHLAPGGYIEFQASYPAFLSDDGTGEKGESAQLWLKNLIEGLGKFGKPLDVAIGWKKKMEEAGFEDVTEKILKVPVGAWPKDPKLKEIGKLQGVQQIQAVESYTPAVFSRVLGWSDEEIQVVIAKTRKDLTDPAIHIYIPVYFVYGRKPKA</sequence>
<dbReference type="RefSeq" id="XP_016643218.1">
    <property type="nucleotide sequence ID" value="XM_016787109.1"/>
</dbReference>
<dbReference type="Gene3D" id="3.40.50.150">
    <property type="entry name" value="Vaccinia Virus protein VP39"/>
    <property type="match status" value="1"/>
</dbReference>
<keyword evidence="2" id="KW-0489">Methyltransferase</keyword>
<evidence type="ECO:0000313" key="2">
    <source>
        <dbReference type="EMBL" id="KEZ43419.1"/>
    </source>
</evidence>
<dbReference type="SUPFAM" id="SSF53335">
    <property type="entry name" value="S-adenosyl-L-methionine-dependent methyltransferases"/>
    <property type="match status" value="1"/>
</dbReference>
<dbReference type="KEGG" id="sapo:SAPIO_CDS4592"/>
<dbReference type="EC" id="2.1.1.163" evidence="2"/>
<dbReference type="OrthoDB" id="2013972at2759"/>